<dbReference type="PANTHER" id="PTHR43386:SF1">
    <property type="entry name" value="D,D-DIPEPTIDE TRANSPORT SYSTEM PERMEASE PROTEIN DDPC-RELATED"/>
    <property type="match status" value="1"/>
</dbReference>
<dbReference type="CDD" id="cd06261">
    <property type="entry name" value="TM_PBP2"/>
    <property type="match status" value="1"/>
</dbReference>
<dbReference type="InterPro" id="IPR050366">
    <property type="entry name" value="BP-dependent_transpt_permease"/>
</dbReference>
<proteinExistence type="inferred from homology"/>
<dbReference type="KEGG" id="saca:FFV09_09345"/>
<dbReference type="EMBL" id="CP041217">
    <property type="protein sequence ID" value="QDH23719.1"/>
    <property type="molecule type" value="Genomic_DNA"/>
</dbReference>
<keyword evidence="5 8" id="KW-1133">Transmembrane helix</keyword>
<dbReference type="OrthoDB" id="9797472at2"/>
<dbReference type="GO" id="GO:0005886">
    <property type="term" value="C:plasma membrane"/>
    <property type="evidence" value="ECO:0007669"/>
    <property type="project" value="UniProtKB-SubCell"/>
</dbReference>
<organism evidence="10 11">
    <name type="scientific">Saccharibacillus brassicae</name>
    <dbReference type="NCBI Taxonomy" id="2583377"/>
    <lineage>
        <taxon>Bacteria</taxon>
        <taxon>Bacillati</taxon>
        <taxon>Bacillota</taxon>
        <taxon>Bacilli</taxon>
        <taxon>Bacillales</taxon>
        <taxon>Paenibacillaceae</taxon>
        <taxon>Saccharibacillus</taxon>
    </lineage>
</organism>
<keyword evidence="2 8" id="KW-0813">Transport</keyword>
<dbReference type="InterPro" id="IPR000515">
    <property type="entry name" value="MetI-like"/>
</dbReference>
<sequence>MPKPVSLRLSGAPKSKKHGWQAIAGALFVLLVLAASAYTFLYLKHDPTLTDLRGRLHGASASHPLGTDHLGRDVLTRLLLGGGQTIGYSLLALGAALVIGIPFGLIAGYRRGWVDRLFMRIADGFLAFPDTIVAIVLSGLLGAGISNLVLAIVIVKWVNYARLVRSTVLAESQKDYIRIARTNGLSDARIMTKHLLPHIAGHVLVLASLDIGKIILLISSLSYIGLGAQPPTPEWGAMLNDSRPYFQSRPELMVYPGLAIVSVVLIANMLGDYLRDRFDVKKEVQP</sequence>
<evidence type="ECO:0000256" key="1">
    <source>
        <dbReference type="ARBA" id="ARBA00004651"/>
    </source>
</evidence>
<dbReference type="Proteomes" id="UP000316968">
    <property type="component" value="Chromosome"/>
</dbReference>
<feature type="transmembrane region" description="Helical" evidence="8">
    <location>
        <begin position="86"/>
        <end position="109"/>
    </location>
</feature>
<dbReference type="AlphaFoldDB" id="A0A4Y6V102"/>
<feature type="transmembrane region" description="Helical" evidence="8">
    <location>
        <begin position="199"/>
        <end position="226"/>
    </location>
</feature>
<feature type="transmembrane region" description="Helical" evidence="8">
    <location>
        <begin position="252"/>
        <end position="271"/>
    </location>
</feature>
<keyword evidence="6 8" id="KW-0472">Membrane</keyword>
<evidence type="ECO:0000259" key="9">
    <source>
        <dbReference type="PROSITE" id="PS50928"/>
    </source>
</evidence>
<gene>
    <name evidence="10" type="ORF">FFV09_09345</name>
</gene>
<dbReference type="PANTHER" id="PTHR43386">
    <property type="entry name" value="OLIGOPEPTIDE TRANSPORT SYSTEM PERMEASE PROTEIN APPC"/>
    <property type="match status" value="1"/>
</dbReference>
<evidence type="ECO:0000313" key="10">
    <source>
        <dbReference type="EMBL" id="QDH23719.1"/>
    </source>
</evidence>
<dbReference type="SUPFAM" id="SSF161098">
    <property type="entry name" value="MetI-like"/>
    <property type="match status" value="1"/>
</dbReference>
<name>A0A4Y6V102_SACBS</name>
<evidence type="ECO:0000256" key="3">
    <source>
        <dbReference type="ARBA" id="ARBA00022475"/>
    </source>
</evidence>
<protein>
    <submittedName>
        <fullName evidence="10">ABC transporter permease subunit</fullName>
    </submittedName>
</protein>
<dbReference type="Pfam" id="PF00528">
    <property type="entry name" value="BPD_transp_1"/>
    <property type="match status" value="1"/>
</dbReference>
<evidence type="ECO:0000313" key="11">
    <source>
        <dbReference type="Proteomes" id="UP000316968"/>
    </source>
</evidence>
<reference evidence="10 11" key="1">
    <citation type="submission" date="2019-06" db="EMBL/GenBank/DDBJ databases">
        <title>Saccharibacillus brassicae sp. nov., an endophytic bacterium isolated from Chinese cabbage seeds (Brassica pekinensis).</title>
        <authorList>
            <person name="Jiang L."/>
            <person name="Lee J."/>
            <person name="Kim S.W."/>
        </authorList>
    </citation>
    <scope>NUCLEOTIDE SEQUENCE [LARGE SCALE GENOMIC DNA]</scope>
    <source>
        <strain evidence="11">KCTC 43072 / ATSA2</strain>
    </source>
</reference>
<keyword evidence="11" id="KW-1185">Reference proteome</keyword>
<evidence type="ECO:0000256" key="6">
    <source>
        <dbReference type="ARBA" id="ARBA00023136"/>
    </source>
</evidence>
<evidence type="ECO:0000256" key="5">
    <source>
        <dbReference type="ARBA" id="ARBA00022989"/>
    </source>
</evidence>
<dbReference type="Gene3D" id="1.10.3720.10">
    <property type="entry name" value="MetI-like"/>
    <property type="match status" value="1"/>
</dbReference>
<evidence type="ECO:0000256" key="4">
    <source>
        <dbReference type="ARBA" id="ARBA00022692"/>
    </source>
</evidence>
<dbReference type="InterPro" id="IPR035906">
    <property type="entry name" value="MetI-like_sf"/>
</dbReference>
<comment type="similarity">
    <text evidence="7">Belongs to the binding-protein-dependent transport system permease family. OppBC subfamily.</text>
</comment>
<dbReference type="GO" id="GO:0055085">
    <property type="term" value="P:transmembrane transport"/>
    <property type="evidence" value="ECO:0007669"/>
    <property type="project" value="InterPro"/>
</dbReference>
<keyword evidence="3" id="KW-1003">Cell membrane</keyword>
<feature type="transmembrane region" description="Helical" evidence="8">
    <location>
        <begin position="20"/>
        <end position="43"/>
    </location>
</feature>
<dbReference type="NCBIfam" id="NF045474">
    <property type="entry name" value="Opp2C"/>
    <property type="match status" value="1"/>
</dbReference>
<evidence type="ECO:0000256" key="2">
    <source>
        <dbReference type="ARBA" id="ARBA00022448"/>
    </source>
</evidence>
<evidence type="ECO:0000256" key="8">
    <source>
        <dbReference type="RuleBase" id="RU363032"/>
    </source>
</evidence>
<feature type="transmembrane region" description="Helical" evidence="8">
    <location>
        <begin position="132"/>
        <end position="155"/>
    </location>
</feature>
<feature type="domain" description="ABC transmembrane type-1" evidence="9">
    <location>
        <begin position="82"/>
        <end position="271"/>
    </location>
</feature>
<comment type="subcellular location">
    <subcellularLocation>
        <location evidence="1 8">Cell membrane</location>
        <topology evidence="1 8">Multi-pass membrane protein</topology>
    </subcellularLocation>
</comment>
<evidence type="ECO:0000256" key="7">
    <source>
        <dbReference type="ARBA" id="ARBA00024202"/>
    </source>
</evidence>
<dbReference type="PROSITE" id="PS50928">
    <property type="entry name" value="ABC_TM1"/>
    <property type="match status" value="1"/>
</dbReference>
<keyword evidence="4 8" id="KW-0812">Transmembrane</keyword>
<dbReference type="InterPro" id="IPR053385">
    <property type="entry name" value="ABC_transport_permease"/>
</dbReference>
<accession>A0A4Y6V102</accession>